<dbReference type="RefSeq" id="WP_013889960.1">
    <property type="nucleotide sequence ID" value="NC_015674.1"/>
</dbReference>
<dbReference type="Pfam" id="PF00586">
    <property type="entry name" value="AIRS"/>
    <property type="match status" value="1"/>
</dbReference>
<sequence length="337" mass="35747">MESYKQAGVNVQAGYEAVERMQKHIARTKIQPLNTIGGFAGLFALDLKGYSQPVLVSGADGVGTKLKFAFLLEDHSSIGIDCVAMCVNDVLCMGAKPLFFLDYIALDKNEPSKVESIVAGVAQGCIEAGCELLGGESAEMPGFYAPKEYDLAGFCVGIVEQSKILDPQSVQVGDVLVGLASSGLHSNGFSLVRQILANQGIDALNYDFEGQNLAQILLAPTRIYVKPVLALLAQIRVKSIAHITGGGFLENIPRALPDGLKAKIDLKAFATPPIFDFLRSLGGLGLLECFSVFNMGIGMVIVLESGHASQALEFLKQNGVSTYVIGEVVSGEGVELC</sequence>
<dbReference type="InterPro" id="IPR036676">
    <property type="entry name" value="PurM-like_C_sf"/>
</dbReference>
<evidence type="ECO:0000256" key="5">
    <source>
        <dbReference type="ARBA" id="ARBA00020367"/>
    </source>
</evidence>
<dbReference type="Gene3D" id="3.30.1330.10">
    <property type="entry name" value="PurM-like, N-terminal domain"/>
    <property type="match status" value="1"/>
</dbReference>
<evidence type="ECO:0000256" key="10">
    <source>
        <dbReference type="ARBA" id="ARBA00022840"/>
    </source>
</evidence>
<dbReference type="GO" id="GO:0005524">
    <property type="term" value="F:ATP binding"/>
    <property type="evidence" value="ECO:0007669"/>
    <property type="project" value="UniProtKB-KW"/>
</dbReference>
<dbReference type="HAMAP" id="MF_00741">
    <property type="entry name" value="AIRS"/>
    <property type="match status" value="1"/>
</dbReference>
<evidence type="ECO:0000256" key="9">
    <source>
        <dbReference type="ARBA" id="ARBA00022755"/>
    </source>
</evidence>
<evidence type="ECO:0000256" key="14">
    <source>
        <dbReference type="ARBA" id="ARBA00049057"/>
    </source>
</evidence>
<evidence type="ECO:0000256" key="11">
    <source>
        <dbReference type="ARBA" id="ARBA00031908"/>
    </source>
</evidence>
<keyword evidence="7 15" id="KW-0436">Ligase</keyword>
<keyword evidence="8 15" id="KW-0547">Nucleotide-binding</keyword>
<evidence type="ECO:0000256" key="12">
    <source>
        <dbReference type="ARBA" id="ARBA00032931"/>
    </source>
</evidence>
<dbReference type="eggNOG" id="COG0150">
    <property type="taxonomic scope" value="Bacteria"/>
</dbReference>
<dbReference type="FunFam" id="3.30.1330.10:FF:000001">
    <property type="entry name" value="Phosphoribosylformylglycinamidine cyclo-ligase"/>
    <property type="match status" value="1"/>
</dbReference>
<accession>F8KRT4</accession>
<dbReference type="KEGG" id="hbi:HBZC1_04890"/>
<evidence type="ECO:0000256" key="3">
    <source>
        <dbReference type="ARBA" id="ARBA00010280"/>
    </source>
</evidence>
<evidence type="ECO:0000313" key="18">
    <source>
        <dbReference type="EMBL" id="CCB79475.1"/>
    </source>
</evidence>
<dbReference type="PANTHER" id="PTHR10520:SF12">
    <property type="entry name" value="TRIFUNCTIONAL PURINE BIOSYNTHETIC PROTEIN ADENOSINE-3"/>
    <property type="match status" value="1"/>
</dbReference>
<evidence type="ECO:0000256" key="4">
    <source>
        <dbReference type="ARBA" id="ARBA00013047"/>
    </source>
</evidence>
<dbReference type="EC" id="6.3.3.1" evidence="4 15"/>
<dbReference type="STRING" id="1002804.HBZC1_04890"/>
<dbReference type="CDD" id="cd02196">
    <property type="entry name" value="PurM"/>
    <property type="match status" value="1"/>
</dbReference>
<dbReference type="HOGENOM" id="CLU_047116_0_0_7"/>
<reference evidence="18 19" key="1">
    <citation type="journal article" date="2011" name="J. Bacteriol.">
        <title>Genome sequence of Helicobacter bizzozeronii strain CIII-1, an isolate from human gastric mucosa.</title>
        <authorList>
            <person name="Schott T."/>
            <person name="Rossi M."/>
            <person name="Hanninen M.L."/>
        </authorList>
    </citation>
    <scope>NUCLEOTIDE SEQUENCE [LARGE SCALE GENOMIC DNA]</scope>
    <source>
        <strain evidence="18 19">CIII-1</strain>
    </source>
</reference>
<dbReference type="InterPro" id="IPR010918">
    <property type="entry name" value="PurM-like_C_dom"/>
</dbReference>
<dbReference type="GO" id="GO:0004641">
    <property type="term" value="F:phosphoribosylformylglycinamidine cyclo-ligase activity"/>
    <property type="evidence" value="ECO:0007669"/>
    <property type="project" value="UniProtKB-UniRule"/>
</dbReference>
<evidence type="ECO:0000313" key="19">
    <source>
        <dbReference type="Proteomes" id="UP000008387"/>
    </source>
</evidence>
<dbReference type="NCBIfam" id="TIGR00878">
    <property type="entry name" value="purM"/>
    <property type="match status" value="1"/>
</dbReference>
<evidence type="ECO:0000256" key="8">
    <source>
        <dbReference type="ARBA" id="ARBA00022741"/>
    </source>
</evidence>
<keyword evidence="19" id="KW-1185">Reference proteome</keyword>
<keyword evidence="10 15" id="KW-0067">ATP-binding</keyword>
<keyword evidence="9 15" id="KW-0658">Purine biosynthesis</keyword>
<dbReference type="Pfam" id="PF02769">
    <property type="entry name" value="AIRS_C"/>
    <property type="match status" value="1"/>
</dbReference>
<comment type="similarity">
    <text evidence="3 15">Belongs to the AIR synthase family.</text>
</comment>
<protein>
    <recommendedName>
        <fullName evidence="5 15">Phosphoribosylformylglycinamidine cyclo-ligase</fullName>
        <ecNumber evidence="4 15">6.3.3.1</ecNumber>
    </recommendedName>
    <alternativeName>
        <fullName evidence="12 15">AIR synthase</fullName>
    </alternativeName>
    <alternativeName>
        <fullName evidence="13 15">AIRS</fullName>
    </alternativeName>
    <alternativeName>
        <fullName evidence="11 15">Phosphoribosyl-aminoimidazole synthetase</fullName>
    </alternativeName>
</protein>
<comment type="pathway">
    <text evidence="2 15">Purine metabolism; IMP biosynthesis via de novo pathway; 5-amino-1-(5-phospho-D-ribosyl)imidazole from N(2)-formyl-N(1)-(5-phospho-D-ribosyl)glycinamide: step 2/2.</text>
</comment>
<gene>
    <name evidence="15" type="primary">purM</name>
    <name evidence="18" type="ordered locus">HBZC1_04890</name>
</gene>
<dbReference type="FunFam" id="3.90.650.10:FF:000011">
    <property type="entry name" value="Phosphoribosylformylglycinamidine cyclo-ligase"/>
    <property type="match status" value="1"/>
</dbReference>
<dbReference type="UniPathway" id="UPA00074">
    <property type="reaction ID" value="UER00129"/>
</dbReference>
<dbReference type="GO" id="GO:0006189">
    <property type="term" value="P:'de novo' IMP biosynthetic process"/>
    <property type="evidence" value="ECO:0007669"/>
    <property type="project" value="UniProtKB-UniRule"/>
</dbReference>
<dbReference type="SUPFAM" id="SSF56042">
    <property type="entry name" value="PurM C-terminal domain-like"/>
    <property type="match status" value="1"/>
</dbReference>
<dbReference type="GO" id="GO:0004637">
    <property type="term" value="F:phosphoribosylamine-glycine ligase activity"/>
    <property type="evidence" value="ECO:0007669"/>
    <property type="project" value="TreeGrafter"/>
</dbReference>
<dbReference type="InterPro" id="IPR004733">
    <property type="entry name" value="PurM_cligase"/>
</dbReference>
<dbReference type="AlphaFoldDB" id="F8KRT4"/>
<dbReference type="InterPro" id="IPR036921">
    <property type="entry name" value="PurM-like_N_sf"/>
</dbReference>
<evidence type="ECO:0000259" key="16">
    <source>
        <dbReference type="Pfam" id="PF00586"/>
    </source>
</evidence>
<evidence type="ECO:0000256" key="15">
    <source>
        <dbReference type="HAMAP-Rule" id="MF_00741"/>
    </source>
</evidence>
<evidence type="ECO:0000256" key="6">
    <source>
        <dbReference type="ARBA" id="ARBA00022490"/>
    </source>
</evidence>
<name>F8KRT4_HELBC</name>
<comment type="subcellular location">
    <subcellularLocation>
        <location evidence="1 15">Cytoplasm</location>
    </subcellularLocation>
</comment>
<keyword evidence="6 15" id="KW-0963">Cytoplasm</keyword>
<dbReference type="Gene3D" id="3.90.650.10">
    <property type="entry name" value="PurM-like C-terminal domain"/>
    <property type="match status" value="1"/>
</dbReference>
<dbReference type="EMBL" id="FR871757">
    <property type="protein sequence ID" value="CCB79475.1"/>
    <property type="molecule type" value="Genomic_DNA"/>
</dbReference>
<proteinExistence type="inferred from homology"/>
<evidence type="ECO:0000256" key="2">
    <source>
        <dbReference type="ARBA" id="ARBA00004686"/>
    </source>
</evidence>
<dbReference type="Proteomes" id="UP000008387">
    <property type="component" value="Chromosome"/>
</dbReference>
<dbReference type="PANTHER" id="PTHR10520">
    <property type="entry name" value="TRIFUNCTIONAL PURINE BIOSYNTHETIC PROTEIN ADENOSINE-3-RELATED"/>
    <property type="match status" value="1"/>
</dbReference>
<comment type="catalytic activity">
    <reaction evidence="14 15">
        <text>2-formamido-N(1)-(5-O-phospho-beta-D-ribosyl)acetamidine + ATP = 5-amino-1-(5-phospho-beta-D-ribosyl)imidazole + ADP + phosphate + H(+)</text>
        <dbReference type="Rhea" id="RHEA:23032"/>
        <dbReference type="ChEBI" id="CHEBI:15378"/>
        <dbReference type="ChEBI" id="CHEBI:30616"/>
        <dbReference type="ChEBI" id="CHEBI:43474"/>
        <dbReference type="ChEBI" id="CHEBI:137981"/>
        <dbReference type="ChEBI" id="CHEBI:147287"/>
        <dbReference type="ChEBI" id="CHEBI:456216"/>
        <dbReference type="EC" id="6.3.3.1"/>
    </reaction>
</comment>
<evidence type="ECO:0000256" key="7">
    <source>
        <dbReference type="ARBA" id="ARBA00022598"/>
    </source>
</evidence>
<feature type="domain" description="PurM-like N-terminal" evidence="16">
    <location>
        <begin position="54"/>
        <end position="159"/>
    </location>
</feature>
<feature type="domain" description="PurM-like C-terminal" evidence="17">
    <location>
        <begin position="171"/>
        <end position="335"/>
    </location>
</feature>
<evidence type="ECO:0000259" key="17">
    <source>
        <dbReference type="Pfam" id="PF02769"/>
    </source>
</evidence>
<evidence type="ECO:0000256" key="13">
    <source>
        <dbReference type="ARBA" id="ARBA00033093"/>
    </source>
</evidence>
<organism evidence="18 19">
    <name type="scientific">Helicobacter bizzozeronii (strain CIII-1)</name>
    <dbReference type="NCBI Taxonomy" id="1002804"/>
    <lineage>
        <taxon>Bacteria</taxon>
        <taxon>Pseudomonadati</taxon>
        <taxon>Campylobacterota</taxon>
        <taxon>Epsilonproteobacteria</taxon>
        <taxon>Campylobacterales</taxon>
        <taxon>Helicobacteraceae</taxon>
        <taxon>Helicobacter</taxon>
    </lineage>
</organism>
<evidence type="ECO:0000256" key="1">
    <source>
        <dbReference type="ARBA" id="ARBA00004496"/>
    </source>
</evidence>
<dbReference type="InterPro" id="IPR016188">
    <property type="entry name" value="PurM-like_N"/>
</dbReference>
<dbReference type="SUPFAM" id="SSF55326">
    <property type="entry name" value="PurM N-terminal domain-like"/>
    <property type="match status" value="1"/>
</dbReference>
<dbReference type="GO" id="GO:0046084">
    <property type="term" value="P:adenine biosynthetic process"/>
    <property type="evidence" value="ECO:0007669"/>
    <property type="project" value="TreeGrafter"/>
</dbReference>
<dbReference type="GO" id="GO:0005829">
    <property type="term" value="C:cytosol"/>
    <property type="evidence" value="ECO:0007669"/>
    <property type="project" value="TreeGrafter"/>
</dbReference>